<gene>
    <name evidence="5" type="ORF">HGK34_14490</name>
</gene>
<dbReference type="Pfam" id="PF11258">
    <property type="entry name" value="DUF3048"/>
    <property type="match status" value="1"/>
</dbReference>
<feature type="signal peptide" evidence="2">
    <location>
        <begin position="1"/>
        <end position="26"/>
    </location>
</feature>
<dbReference type="SUPFAM" id="SSF159774">
    <property type="entry name" value="YerB-like"/>
    <property type="match status" value="1"/>
</dbReference>
<feature type="chain" id="PRO_5046345563" evidence="2">
    <location>
        <begin position="27"/>
        <end position="373"/>
    </location>
</feature>
<feature type="region of interest" description="Disordered" evidence="1">
    <location>
        <begin position="219"/>
        <end position="239"/>
    </location>
</feature>
<keyword evidence="6" id="KW-1185">Reference proteome</keyword>
<evidence type="ECO:0000259" key="4">
    <source>
        <dbReference type="Pfam" id="PF17479"/>
    </source>
</evidence>
<dbReference type="RefSeq" id="WP_201848612.1">
    <property type="nucleotide sequence ID" value="NZ_JABBYC010000029.1"/>
</dbReference>
<protein>
    <submittedName>
        <fullName evidence="5">DUF3048 domain-containing protein</fullName>
    </submittedName>
</protein>
<dbReference type="PROSITE" id="PS51257">
    <property type="entry name" value="PROKAR_LIPOPROTEIN"/>
    <property type="match status" value="1"/>
</dbReference>
<feature type="compositionally biased region" description="Low complexity" evidence="1">
    <location>
        <begin position="44"/>
        <end position="61"/>
    </location>
</feature>
<feature type="domain" description="DUF3048" evidence="3">
    <location>
        <begin position="75"/>
        <end position="207"/>
    </location>
</feature>
<reference evidence="5 6" key="1">
    <citation type="journal article" date="2021" name="Arch. Microbiol.">
        <title>Myceligenerans indicum sp. nov., an actinobacterium isolated from mangrove sediment of Sundarbans, India.</title>
        <authorList>
            <person name="Asha K."/>
            <person name="Bhadury P."/>
        </authorList>
    </citation>
    <scope>NUCLEOTIDE SEQUENCE [LARGE SCALE GENOMIC DNA]</scope>
    <source>
        <strain evidence="5 6">I2</strain>
    </source>
</reference>
<evidence type="ECO:0000313" key="5">
    <source>
        <dbReference type="EMBL" id="MBL0887473.1"/>
    </source>
</evidence>
<dbReference type="InterPro" id="IPR035328">
    <property type="entry name" value="DUF3048_C"/>
</dbReference>
<dbReference type="EMBL" id="JABBYC010000029">
    <property type="protein sequence ID" value="MBL0887473.1"/>
    <property type="molecule type" value="Genomic_DNA"/>
</dbReference>
<dbReference type="InterPro" id="IPR023158">
    <property type="entry name" value="YerB-like_sf"/>
</dbReference>
<dbReference type="Proteomes" id="UP000675409">
    <property type="component" value="Unassembled WGS sequence"/>
</dbReference>
<feature type="domain" description="DUF3048" evidence="4">
    <location>
        <begin position="247"/>
        <end position="360"/>
    </location>
</feature>
<evidence type="ECO:0000259" key="3">
    <source>
        <dbReference type="Pfam" id="PF11258"/>
    </source>
</evidence>
<name>A0ABS1LN47_9MICO</name>
<dbReference type="InterPro" id="IPR021416">
    <property type="entry name" value="DUF3048_N"/>
</dbReference>
<organism evidence="5 6">
    <name type="scientific">Myceligenerans indicum</name>
    <dbReference type="NCBI Taxonomy" id="2593663"/>
    <lineage>
        <taxon>Bacteria</taxon>
        <taxon>Bacillati</taxon>
        <taxon>Actinomycetota</taxon>
        <taxon>Actinomycetes</taxon>
        <taxon>Micrococcales</taxon>
        <taxon>Promicromonosporaceae</taxon>
        <taxon>Myceligenerans</taxon>
    </lineage>
</organism>
<keyword evidence="2" id="KW-0732">Signal</keyword>
<evidence type="ECO:0000256" key="1">
    <source>
        <dbReference type="SAM" id="MobiDB-lite"/>
    </source>
</evidence>
<sequence>MRRTLRRQRAAGALALVTAVAIGMSACSTPWGQRLAWPWDEPEPLATPTATVEPETATPKTEAPEPVPKPVYWPLTGIEGKEKAMGRPALSVKIENAPEARPTRGLEYADLVWEEVVEGGITRFVATYHSTLPDTVEPVRSVRPMDAAIVAPMKGMLAYSGGQSPFIDRVNRVSTQSVIMDDGDAGFSRDPSRPAPHNVIGRPEVFLSQEREDLRLSAPPPEQFLHAPEAGESSAAVEGRRAGTIGVRLSNQQTSNWYWDGGSHTYRRSEGGVASMSASGVRHAARNVVALQVDVVMTPYVDAAGSHVPETKLVGSGTGIIAAEGKVVKVHWSKSKLRRPVELTLENGEPARLAPGNTWIELVPKASGSWSVS</sequence>
<evidence type="ECO:0000313" key="6">
    <source>
        <dbReference type="Proteomes" id="UP000675409"/>
    </source>
</evidence>
<dbReference type="Pfam" id="PF17479">
    <property type="entry name" value="DUF3048_C"/>
    <property type="match status" value="1"/>
</dbReference>
<accession>A0ABS1LN47</accession>
<dbReference type="Gene3D" id="3.50.90.10">
    <property type="entry name" value="YerB-like"/>
    <property type="match status" value="1"/>
</dbReference>
<proteinExistence type="predicted"/>
<evidence type="ECO:0000256" key="2">
    <source>
        <dbReference type="SAM" id="SignalP"/>
    </source>
</evidence>
<comment type="caution">
    <text evidence="5">The sequence shown here is derived from an EMBL/GenBank/DDBJ whole genome shotgun (WGS) entry which is preliminary data.</text>
</comment>
<feature type="region of interest" description="Disordered" evidence="1">
    <location>
        <begin position="40"/>
        <end position="71"/>
    </location>
</feature>